<dbReference type="EMBL" id="JAANER010000002">
    <property type="protein sequence ID" value="KAG9194594.1"/>
    <property type="molecule type" value="Genomic_DNA"/>
</dbReference>
<dbReference type="AlphaFoldDB" id="A0AAD4IHG2"/>
<evidence type="ECO:0000313" key="1">
    <source>
        <dbReference type="EMBL" id="KAG9194594.1"/>
    </source>
</evidence>
<reference evidence="1" key="1">
    <citation type="submission" date="2021-07" db="EMBL/GenBank/DDBJ databases">
        <title>Genome Resource of American Ginseng Black Spot Pathogen Alternaria panax.</title>
        <authorList>
            <person name="Qiu C."/>
            <person name="Wang W."/>
            <person name="Liu Z."/>
        </authorList>
    </citation>
    <scope>NUCLEOTIDE SEQUENCE</scope>
    <source>
        <strain evidence="1">BNCC115425</strain>
    </source>
</reference>
<dbReference type="Proteomes" id="UP001199106">
    <property type="component" value="Unassembled WGS sequence"/>
</dbReference>
<accession>A0AAD4IHG2</accession>
<keyword evidence="2" id="KW-1185">Reference proteome</keyword>
<proteinExistence type="predicted"/>
<sequence>MDYNVVDLQLGSNATIGRAVRTDGGYIIDNPGESLFAIEAPSGLLSLTQTQSRPDFGNVSSINEGFYNASANIPGVVAFACAAGNCTRSAFISAAVYNSCKDISNMLNFNGTYGAHNGRNVSDATNIMIEGPYSVFLLPGSEIKNWNGLSGTKEKD</sequence>
<name>A0AAD4IHG2_9PLEO</name>
<comment type="caution">
    <text evidence="1">The sequence shown here is derived from an EMBL/GenBank/DDBJ whole genome shotgun (WGS) entry which is preliminary data.</text>
</comment>
<organism evidence="1 2">
    <name type="scientific">Alternaria panax</name>
    <dbReference type="NCBI Taxonomy" id="48097"/>
    <lineage>
        <taxon>Eukaryota</taxon>
        <taxon>Fungi</taxon>
        <taxon>Dikarya</taxon>
        <taxon>Ascomycota</taxon>
        <taxon>Pezizomycotina</taxon>
        <taxon>Dothideomycetes</taxon>
        <taxon>Pleosporomycetidae</taxon>
        <taxon>Pleosporales</taxon>
        <taxon>Pleosporineae</taxon>
        <taxon>Pleosporaceae</taxon>
        <taxon>Alternaria</taxon>
        <taxon>Alternaria sect. Panax</taxon>
    </lineage>
</organism>
<evidence type="ECO:0000313" key="2">
    <source>
        <dbReference type="Proteomes" id="UP001199106"/>
    </source>
</evidence>
<protein>
    <submittedName>
        <fullName evidence="1">Uncharacterized protein</fullName>
    </submittedName>
</protein>
<gene>
    <name evidence="1" type="ORF">G6011_04629</name>
</gene>